<feature type="transmembrane region" description="Helical" evidence="9">
    <location>
        <begin position="200"/>
        <end position="225"/>
    </location>
</feature>
<dbReference type="RefSeq" id="WP_150887260.1">
    <property type="nucleotide sequence ID" value="NZ_CP032452.1"/>
</dbReference>
<feature type="transmembrane region" description="Helical" evidence="9">
    <location>
        <begin position="290"/>
        <end position="307"/>
    </location>
</feature>
<dbReference type="PANTHER" id="PTHR33451:SF5">
    <property type="entry name" value="NA+_H+ ANTIPORTER"/>
    <property type="match status" value="1"/>
</dbReference>
<dbReference type="Proteomes" id="UP000326961">
    <property type="component" value="Chromosome"/>
</dbReference>
<evidence type="ECO:0000256" key="8">
    <source>
        <dbReference type="ARBA" id="ARBA00038435"/>
    </source>
</evidence>
<keyword evidence="3" id="KW-0050">Antiport</keyword>
<feature type="transmembrane region" description="Helical" evidence="9">
    <location>
        <begin position="80"/>
        <end position="103"/>
    </location>
</feature>
<keyword evidence="2" id="KW-0813">Transport</keyword>
<dbReference type="Pfam" id="PF03553">
    <property type="entry name" value="Na_H_antiporter"/>
    <property type="match status" value="2"/>
</dbReference>
<feature type="domain" description="Na+/H+ antiporter NhaC-like C-terminal" evidence="10">
    <location>
        <begin position="237"/>
        <end position="427"/>
    </location>
</feature>
<evidence type="ECO:0000256" key="2">
    <source>
        <dbReference type="ARBA" id="ARBA00022448"/>
    </source>
</evidence>
<feature type="transmembrane region" description="Helical" evidence="9">
    <location>
        <begin position="16"/>
        <end position="36"/>
    </location>
</feature>
<dbReference type="PANTHER" id="PTHR33451">
    <property type="entry name" value="MALATE-2H(+)/NA(+)-LACTATE ANTIPORTER"/>
    <property type="match status" value="1"/>
</dbReference>
<dbReference type="EMBL" id="CP032452">
    <property type="protein sequence ID" value="QEZ70450.1"/>
    <property type="molecule type" value="Genomic_DNA"/>
</dbReference>
<comment type="similarity">
    <text evidence="8">Belongs to the NhaC Na(+)/H(+) (TC 2.A.35) antiporter family.</text>
</comment>
<dbReference type="AlphaFoldDB" id="A0A5P3XJC4"/>
<sequence length="446" mass="46342">MENIDDNSLNQKKGSAIALLPIGVFLILFLGSGILTGDFYKMPALTAFVIAAVVAFIINPKESLDNKMDVFLKNAGDSNILIMIVIFLLAGAFGSVAKAMGGVDSTVNLSLAILPPNLLVPGLFLMVCFISTSMGTSVGTVSALTPIAIGVSQKTGIQLELLVAIIVGGSMVGDSLSMISDTTIAAASTQGCQMKDKVKMNFFVILPAALLSFIIIAVMTAGTAASAEAGPYEVIKVVPYVAVLVGALAGANVFVLLAGGVVFAGAIGIFTGTLDMWQFIDAVSKGMAGMQELCILVVIVGGVIGLIKHNGGIDFILNFVTSKIKSPTGAKFGIALIASIIDLCTANNTITIITAGPLAKDIGKKYGLDPRKLASILDLFSSCWQGMIPYGAQILTAVGIAGVSSIGVIKFLYYPILLLIFASISLVIEFPKLSFKKEANKESRAS</sequence>
<feature type="domain" description="Na+/H+ antiporter NhaC-like C-terminal" evidence="10">
    <location>
        <begin position="22"/>
        <end position="218"/>
    </location>
</feature>
<keyword evidence="7 9" id="KW-0472">Membrane</keyword>
<evidence type="ECO:0000256" key="6">
    <source>
        <dbReference type="ARBA" id="ARBA00022989"/>
    </source>
</evidence>
<keyword evidence="4" id="KW-1003">Cell membrane</keyword>
<evidence type="ECO:0000259" key="10">
    <source>
        <dbReference type="Pfam" id="PF03553"/>
    </source>
</evidence>
<comment type="subcellular location">
    <subcellularLocation>
        <location evidence="1">Cell membrane</location>
        <topology evidence="1">Multi-pass membrane protein</topology>
    </subcellularLocation>
</comment>
<evidence type="ECO:0000256" key="7">
    <source>
        <dbReference type="ARBA" id="ARBA00023136"/>
    </source>
</evidence>
<name>A0A5P3XJC4_PARBF</name>
<keyword evidence="5 9" id="KW-0812">Transmembrane</keyword>
<evidence type="ECO:0000256" key="3">
    <source>
        <dbReference type="ARBA" id="ARBA00022449"/>
    </source>
</evidence>
<feature type="transmembrane region" description="Helical" evidence="9">
    <location>
        <begin position="237"/>
        <end position="270"/>
    </location>
</feature>
<feature type="transmembrane region" description="Helical" evidence="9">
    <location>
        <begin position="412"/>
        <end position="431"/>
    </location>
</feature>
<evidence type="ECO:0000313" key="12">
    <source>
        <dbReference type="Proteomes" id="UP000326961"/>
    </source>
</evidence>
<dbReference type="GO" id="GO:0005886">
    <property type="term" value="C:plasma membrane"/>
    <property type="evidence" value="ECO:0007669"/>
    <property type="project" value="UniProtKB-SubCell"/>
</dbReference>
<evidence type="ECO:0000256" key="5">
    <source>
        <dbReference type="ARBA" id="ARBA00022692"/>
    </source>
</evidence>
<proteinExistence type="inferred from homology"/>
<feature type="transmembrane region" description="Helical" evidence="9">
    <location>
        <begin position="42"/>
        <end position="59"/>
    </location>
</feature>
<evidence type="ECO:0000256" key="1">
    <source>
        <dbReference type="ARBA" id="ARBA00004651"/>
    </source>
</evidence>
<dbReference type="GO" id="GO:0015297">
    <property type="term" value="F:antiporter activity"/>
    <property type="evidence" value="ECO:0007669"/>
    <property type="project" value="UniProtKB-KW"/>
</dbReference>
<reference evidence="11 12" key="1">
    <citation type="submission" date="2018-09" db="EMBL/GenBank/DDBJ databases">
        <title>A clostridial neurotoxin that targets Anopheles mosquitoes.</title>
        <authorList>
            <person name="Contreras E."/>
            <person name="Masuyer G."/>
            <person name="Qureshi N."/>
            <person name="Chawla S."/>
            <person name="Lim H.L."/>
            <person name="Chen J."/>
            <person name="Stenmark P."/>
            <person name="Gill S."/>
        </authorList>
    </citation>
    <scope>NUCLEOTIDE SEQUENCE [LARGE SCALE GENOMIC DNA]</scope>
    <source>
        <strain evidence="11 12">Cbm</strain>
    </source>
</reference>
<dbReference type="InterPro" id="IPR052180">
    <property type="entry name" value="NhaC_Na-H+_Antiporter"/>
</dbReference>
<organism evidence="11 12">
    <name type="scientific">Paraclostridium bifermentans</name>
    <name type="common">Clostridium bifermentans</name>
    <dbReference type="NCBI Taxonomy" id="1490"/>
    <lineage>
        <taxon>Bacteria</taxon>
        <taxon>Bacillati</taxon>
        <taxon>Bacillota</taxon>
        <taxon>Clostridia</taxon>
        <taxon>Peptostreptococcales</taxon>
        <taxon>Peptostreptococcaceae</taxon>
        <taxon>Paraclostridium</taxon>
    </lineage>
</organism>
<evidence type="ECO:0000256" key="9">
    <source>
        <dbReference type="SAM" id="Phobius"/>
    </source>
</evidence>
<protein>
    <submittedName>
        <fullName evidence="11">Na+/H+ antiporter NhaC family protein</fullName>
    </submittedName>
</protein>
<evidence type="ECO:0000256" key="4">
    <source>
        <dbReference type="ARBA" id="ARBA00022475"/>
    </source>
</evidence>
<evidence type="ECO:0000313" key="11">
    <source>
        <dbReference type="EMBL" id="QEZ70450.1"/>
    </source>
</evidence>
<feature type="transmembrane region" description="Helical" evidence="9">
    <location>
        <begin position="387"/>
        <end position="406"/>
    </location>
</feature>
<gene>
    <name evidence="11" type="ORF">D4A35_16680</name>
</gene>
<dbReference type="InterPro" id="IPR018461">
    <property type="entry name" value="Na/H_Antiport_NhaC-like_C"/>
</dbReference>
<keyword evidence="6 9" id="KW-1133">Transmembrane helix</keyword>
<accession>A0A5P3XJC4</accession>